<evidence type="ECO:0000256" key="2">
    <source>
        <dbReference type="ARBA" id="ARBA00022448"/>
    </source>
</evidence>
<evidence type="ECO:0000259" key="8">
    <source>
        <dbReference type="PROSITE" id="PS50928"/>
    </source>
</evidence>
<feature type="transmembrane region" description="Helical" evidence="7">
    <location>
        <begin position="87"/>
        <end position="108"/>
    </location>
</feature>
<dbReference type="InterPro" id="IPR051393">
    <property type="entry name" value="ABC_transporter_permease"/>
</dbReference>
<feature type="transmembrane region" description="Helical" evidence="7">
    <location>
        <begin position="282"/>
        <end position="303"/>
    </location>
</feature>
<evidence type="ECO:0000256" key="5">
    <source>
        <dbReference type="ARBA" id="ARBA00022989"/>
    </source>
</evidence>
<feature type="transmembrane region" description="Helical" evidence="7">
    <location>
        <begin position="21"/>
        <end position="41"/>
    </location>
</feature>
<dbReference type="Proteomes" id="UP000094869">
    <property type="component" value="Unassembled WGS sequence"/>
</dbReference>
<dbReference type="AlphaFoldDB" id="A0A1E3UNP3"/>
<evidence type="ECO:0000256" key="3">
    <source>
        <dbReference type="ARBA" id="ARBA00022475"/>
    </source>
</evidence>
<dbReference type="GO" id="GO:0005886">
    <property type="term" value="C:plasma membrane"/>
    <property type="evidence" value="ECO:0007669"/>
    <property type="project" value="UniProtKB-SubCell"/>
</dbReference>
<feature type="transmembrane region" description="Helical" evidence="7">
    <location>
        <begin position="223"/>
        <end position="240"/>
    </location>
</feature>
<evidence type="ECO:0000256" key="6">
    <source>
        <dbReference type="ARBA" id="ARBA00023136"/>
    </source>
</evidence>
<dbReference type="SUPFAM" id="SSF161098">
    <property type="entry name" value="MetI-like"/>
    <property type="match status" value="1"/>
</dbReference>
<dbReference type="RefSeq" id="WP_069410643.1">
    <property type="nucleotide sequence ID" value="NZ_DAWDRA010000012.1"/>
</dbReference>
<dbReference type="EMBL" id="MEHA01000002">
    <property type="protein sequence ID" value="ODR55228.1"/>
    <property type="molecule type" value="Genomic_DNA"/>
</dbReference>
<name>A0A1E3UNP3_9FIRM</name>
<evidence type="ECO:0000256" key="1">
    <source>
        <dbReference type="ARBA" id="ARBA00004651"/>
    </source>
</evidence>
<reference evidence="9 12" key="1">
    <citation type="submission" date="2016-08" db="EMBL/GenBank/DDBJ databases">
        <title>Characterization of Isolates of Eisenbergiella tayi Derived from Blood Cultures, Using Whole Genome Sequencing.</title>
        <authorList>
            <person name="Bernier A.-M."/>
            <person name="Burdz T."/>
            <person name="Wiebe D."/>
            <person name="Bernard K."/>
        </authorList>
    </citation>
    <scope>NUCLEOTIDE SEQUENCE [LARGE SCALE GENOMIC DNA]</scope>
    <source>
        <strain evidence="9 12">NML120146</strain>
    </source>
</reference>
<feature type="transmembrane region" description="Helical" evidence="7">
    <location>
        <begin position="129"/>
        <end position="149"/>
    </location>
</feature>
<dbReference type="PROSITE" id="PS50928">
    <property type="entry name" value="ABC_TM1"/>
    <property type="match status" value="1"/>
</dbReference>
<comment type="subcellular location">
    <subcellularLocation>
        <location evidence="1 7">Cell membrane</location>
        <topology evidence="1 7">Multi-pass membrane protein</topology>
    </subcellularLocation>
</comment>
<evidence type="ECO:0000313" key="10">
    <source>
        <dbReference type="EMBL" id="ODR55228.1"/>
    </source>
</evidence>
<keyword evidence="3" id="KW-1003">Cell membrane</keyword>
<dbReference type="PANTHER" id="PTHR30193:SF44">
    <property type="entry name" value="LACTOSE TRANSPORT SYSTEM PERMEASE PROTEIN LACF"/>
    <property type="match status" value="1"/>
</dbReference>
<feature type="domain" description="ABC transmembrane type-1" evidence="8">
    <location>
        <begin position="83"/>
        <end position="299"/>
    </location>
</feature>
<comment type="similarity">
    <text evidence="7">Belongs to the binding-protein-dependent transport system permease family.</text>
</comment>
<dbReference type="InterPro" id="IPR000515">
    <property type="entry name" value="MetI-like"/>
</dbReference>
<protein>
    <submittedName>
        <fullName evidence="10">Sugar ABC transporter permease</fullName>
    </submittedName>
</protein>
<dbReference type="Gene3D" id="1.10.3720.10">
    <property type="entry name" value="MetI-like"/>
    <property type="match status" value="1"/>
</dbReference>
<comment type="caution">
    <text evidence="10">The sequence shown here is derived from an EMBL/GenBank/DDBJ whole genome shotgun (WGS) entry which is preliminary data.</text>
</comment>
<proteinExistence type="inferred from homology"/>
<dbReference type="OrthoDB" id="2058126at2"/>
<dbReference type="EMBL" id="MEHD01000036">
    <property type="protein sequence ID" value="ODR50096.1"/>
    <property type="molecule type" value="Genomic_DNA"/>
</dbReference>
<organism evidence="10 11">
    <name type="scientific">Eisenbergiella tayi</name>
    <dbReference type="NCBI Taxonomy" id="1432052"/>
    <lineage>
        <taxon>Bacteria</taxon>
        <taxon>Bacillati</taxon>
        <taxon>Bacillota</taxon>
        <taxon>Clostridia</taxon>
        <taxon>Lachnospirales</taxon>
        <taxon>Lachnospiraceae</taxon>
        <taxon>Eisenbergiella</taxon>
    </lineage>
</organism>
<evidence type="ECO:0000313" key="11">
    <source>
        <dbReference type="Proteomes" id="UP000094271"/>
    </source>
</evidence>
<sequence>MKKGNAAVKAKSPFLKKVKKNRALLLMLLPALILVIVFSYIPMGGIILAFKQYNYQDGILGSPWSGFENFRYMILSNKLWPLTRNTLLYNVAFISFGVLFEVGFAIILNEITRKHFKKVAQSMMFLPHFISWVVVATIMLNIFGDHGVLNNILTSMGMEKFNIYNQAKEWPIVMVIVKLWKSTGYGSVVYLAAIVGISQEIYEAAKIDGANIWQRIFRITIPCLKPTIIIMVLLAVGGIFRGDFGMFYQLVRDNQILLQTSDVLDTFVYRSMMSTSNMGMSAAAGLYQSVLCFFTINLVNFIVKKVDPDYSLY</sequence>
<dbReference type="InterPro" id="IPR035906">
    <property type="entry name" value="MetI-like_sf"/>
</dbReference>
<dbReference type="CDD" id="cd06261">
    <property type="entry name" value="TM_PBP2"/>
    <property type="match status" value="1"/>
</dbReference>
<keyword evidence="6 7" id="KW-0472">Membrane</keyword>
<dbReference type="GO" id="GO:0055085">
    <property type="term" value="P:transmembrane transport"/>
    <property type="evidence" value="ECO:0007669"/>
    <property type="project" value="InterPro"/>
</dbReference>
<evidence type="ECO:0000256" key="4">
    <source>
        <dbReference type="ARBA" id="ARBA00022692"/>
    </source>
</evidence>
<keyword evidence="2 7" id="KW-0813">Transport</keyword>
<dbReference type="Pfam" id="PF00528">
    <property type="entry name" value="BPD_transp_1"/>
    <property type="match status" value="1"/>
</dbReference>
<keyword evidence="5 7" id="KW-1133">Transmembrane helix</keyword>
<evidence type="ECO:0000313" key="12">
    <source>
        <dbReference type="Proteomes" id="UP000094869"/>
    </source>
</evidence>
<keyword evidence="4 7" id="KW-0812">Transmembrane</keyword>
<keyword evidence="12" id="KW-1185">Reference proteome</keyword>
<evidence type="ECO:0000313" key="9">
    <source>
        <dbReference type="EMBL" id="ODR50096.1"/>
    </source>
</evidence>
<dbReference type="PANTHER" id="PTHR30193">
    <property type="entry name" value="ABC TRANSPORTER PERMEASE PROTEIN"/>
    <property type="match status" value="1"/>
</dbReference>
<gene>
    <name evidence="10" type="ORF">BEI59_04810</name>
    <name evidence="9" type="ORF">BEI63_23665</name>
</gene>
<dbReference type="Proteomes" id="UP000094271">
    <property type="component" value="Unassembled WGS sequence"/>
</dbReference>
<accession>A0A1E3UNP3</accession>
<reference evidence="10 11" key="2">
    <citation type="submission" date="2016-08" db="EMBL/GenBank/DDBJ databases">
        <authorList>
            <person name="Seilhamer J.J."/>
        </authorList>
    </citation>
    <scope>NUCLEOTIDE SEQUENCE [LARGE SCALE GENOMIC DNA]</scope>
    <source>
        <strain evidence="10 11">NML150140-1</strain>
    </source>
</reference>
<evidence type="ECO:0000256" key="7">
    <source>
        <dbReference type="RuleBase" id="RU363032"/>
    </source>
</evidence>
<feature type="transmembrane region" description="Helical" evidence="7">
    <location>
        <begin position="184"/>
        <end position="202"/>
    </location>
</feature>